<dbReference type="GO" id="GO:0071819">
    <property type="term" value="C:DUBm complex"/>
    <property type="evidence" value="ECO:0007669"/>
    <property type="project" value="UniProtKB-UniRule"/>
</dbReference>
<proteinExistence type="inferred from homology"/>
<dbReference type="OrthoDB" id="6221744at2759"/>
<accession>A0A6S7H567</accession>
<protein>
    <recommendedName>
        <fullName evidence="11">Transcription and mRNA export factor ENY2</fullName>
    </recommendedName>
    <alternativeName>
        <fullName evidence="11">Enhancer of yellow 2 transcription factor homolog</fullName>
    </alternativeName>
</protein>
<organism evidence="12 13">
    <name type="scientific">Paramuricea clavata</name>
    <name type="common">Red gorgonian</name>
    <name type="synonym">Violescent sea-whip</name>
    <dbReference type="NCBI Taxonomy" id="317549"/>
    <lineage>
        <taxon>Eukaryota</taxon>
        <taxon>Metazoa</taxon>
        <taxon>Cnidaria</taxon>
        <taxon>Anthozoa</taxon>
        <taxon>Octocorallia</taxon>
        <taxon>Malacalcyonacea</taxon>
        <taxon>Plexauridae</taxon>
        <taxon>Paramuricea</taxon>
    </lineage>
</organism>
<dbReference type="GO" id="GO:0000124">
    <property type="term" value="C:SAGA complex"/>
    <property type="evidence" value="ECO:0007669"/>
    <property type="project" value="UniProtKB-UniRule"/>
</dbReference>
<comment type="subcellular location">
    <subcellularLocation>
        <location evidence="1 11">Nucleus</location>
        <location evidence="1 11">Nucleoplasm</location>
    </subcellularLocation>
</comment>
<evidence type="ECO:0000256" key="3">
    <source>
        <dbReference type="ARBA" id="ARBA00022816"/>
    </source>
</evidence>
<keyword evidence="2 11" id="KW-0813">Transport</keyword>
<dbReference type="InterPro" id="IPR018783">
    <property type="entry name" value="TF_ENY2"/>
</dbReference>
<dbReference type="PANTHER" id="PTHR12514">
    <property type="entry name" value="ENHANCER OF YELLOW 2 TRANSCRIPTION FACTOR"/>
    <property type="match status" value="1"/>
</dbReference>
<dbReference type="GO" id="GO:0003713">
    <property type="term" value="F:transcription coactivator activity"/>
    <property type="evidence" value="ECO:0007669"/>
    <property type="project" value="UniProtKB-UniRule"/>
</dbReference>
<evidence type="ECO:0000313" key="13">
    <source>
        <dbReference type="Proteomes" id="UP001152795"/>
    </source>
</evidence>
<dbReference type="Pfam" id="PF10163">
    <property type="entry name" value="EnY2"/>
    <property type="match status" value="1"/>
</dbReference>
<keyword evidence="3 11" id="KW-0509">mRNA transport</keyword>
<dbReference type="FunFam" id="1.10.246.140:FF:000001">
    <property type="entry name" value="Transcription and mRNA export factor ENY2"/>
    <property type="match status" value="1"/>
</dbReference>
<evidence type="ECO:0000256" key="7">
    <source>
        <dbReference type="ARBA" id="ARBA00023015"/>
    </source>
</evidence>
<dbReference type="GO" id="GO:0005643">
    <property type="term" value="C:nuclear pore"/>
    <property type="evidence" value="ECO:0007669"/>
    <property type="project" value="UniProtKB-UniRule"/>
</dbReference>
<gene>
    <name evidence="12" type="ORF">PACLA_8A030659</name>
</gene>
<reference evidence="12" key="1">
    <citation type="submission" date="2020-04" db="EMBL/GenBank/DDBJ databases">
        <authorList>
            <person name="Alioto T."/>
            <person name="Alioto T."/>
            <person name="Gomez Garrido J."/>
        </authorList>
    </citation>
    <scope>NUCLEOTIDE SEQUENCE</scope>
    <source>
        <strain evidence="12">A484AB</strain>
    </source>
</reference>
<evidence type="ECO:0000313" key="12">
    <source>
        <dbReference type="EMBL" id="CAB4000805.1"/>
    </source>
</evidence>
<name>A0A6S7H567_PARCT</name>
<keyword evidence="6 11" id="KW-0811">Translocation</keyword>
<dbReference type="Gene3D" id="1.10.246.140">
    <property type="match status" value="1"/>
</dbReference>
<dbReference type="GO" id="GO:0015031">
    <property type="term" value="P:protein transport"/>
    <property type="evidence" value="ECO:0007669"/>
    <property type="project" value="UniProtKB-KW"/>
</dbReference>
<evidence type="ECO:0000256" key="11">
    <source>
        <dbReference type="HAMAP-Rule" id="MF_03046"/>
    </source>
</evidence>
<dbReference type="EMBL" id="CACRXK020003931">
    <property type="protein sequence ID" value="CAB4000805.1"/>
    <property type="molecule type" value="Genomic_DNA"/>
</dbReference>
<dbReference type="AlphaFoldDB" id="A0A6S7H567"/>
<keyword evidence="10 11" id="KW-0539">Nucleus</keyword>
<dbReference type="Proteomes" id="UP001152795">
    <property type="component" value="Unassembled WGS sequence"/>
</dbReference>
<evidence type="ECO:0000256" key="1">
    <source>
        <dbReference type="ARBA" id="ARBA00004642"/>
    </source>
</evidence>
<comment type="similarity">
    <text evidence="11">Belongs to the ENY2 family.</text>
</comment>
<dbReference type="InterPro" id="IPR038212">
    <property type="entry name" value="TF_EnY2_sf"/>
</dbReference>
<sequence>MAADLDRKQRDSEMKNAINNKLNENFERERLMELLRTRLKECGWRDKLTQECKDIIREKGLDKVTVDDLVTEITPKAREMVPDEVKRELLERIRSYFGDNV</sequence>
<keyword evidence="9 11" id="KW-0804">Transcription</keyword>
<comment type="function">
    <text evidence="11">Involved in mRNA export coupled transcription activation by association with both the TREX-2 and the SAGA complexes. The transcription regulatory histone acetylation (HAT) complex SAGA is a multiprotein complex that activates transcription by remodeling chromatin and mediating histone acetylation and deubiquitination. Within the SAGA complex, participates to a subcomplex that specifically deubiquitinates histones. The SAGA complex is recruited to specific gene promoters by activators, where it is required for transcription. The TREX-2 complex functions in docking export-competent ribonucleoprotein particles (mRNPs) to the nuclear entrance of the nuclear pore complex (nuclear basket). TREX-2 participates in mRNA export and accurate chromatin positioning in the nucleus by tethering genes to the nuclear periphery.</text>
</comment>
<evidence type="ECO:0000256" key="5">
    <source>
        <dbReference type="ARBA" id="ARBA00022927"/>
    </source>
</evidence>
<keyword evidence="13" id="KW-1185">Reference proteome</keyword>
<dbReference type="GO" id="GO:0006368">
    <property type="term" value="P:transcription elongation by RNA polymerase II"/>
    <property type="evidence" value="ECO:0007669"/>
    <property type="project" value="UniProtKB-UniRule"/>
</dbReference>
<evidence type="ECO:0000256" key="9">
    <source>
        <dbReference type="ARBA" id="ARBA00023163"/>
    </source>
</evidence>
<dbReference type="GO" id="GO:0005654">
    <property type="term" value="C:nucleoplasm"/>
    <property type="evidence" value="ECO:0007669"/>
    <property type="project" value="UniProtKB-SubCell"/>
</dbReference>
<comment type="caution">
    <text evidence="12">The sequence shown here is derived from an EMBL/GenBank/DDBJ whole genome shotgun (WGS) entry which is preliminary data.</text>
</comment>
<keyword evidence="7 11" id="KW-0805">Transcription regulation</keyword>
<evidence type="ECO:0000256" key="10">
    <source>
        <dbReference type="ARBA" id="ARBA00023242"/>
    </source>
</evidence>
<dbReference type="GO" id="GO:0006325">
    <property type="term" value="P:chromatin organization"/>
    <property type="evidence" value="ECO:0007669"/>
    <property type="project" value="UniProtKB-KW"/>
</dbReference>
<keyword evidence="4 11" id="KW-0156">Chromatin regulator</keyword>
<evidence type="ECO:0000256" key="6">
    <source>
        <dbReference type="ARBA" id="ARBA00023010"/>
    </source>
</evidence>
<comment type="subunit">
    <text evidence="11">Component of the nuclear pore complex (NPC)-associated TREX-2 complex (transcription and export complex 2). Component of the SAGA transcription coactivator-HAT complex. Within the SAGA complex, participates to a subcomplex of SAGA called the DUB module (deubiquitination module).</text>
</comment>
<evidence type="ECO:0000256" key="8">
    <source>
        <dbReference type="ARBA" id="ARBA00023159"/>
    </source>
</evidence>
<evidence type="ECO:0000256" key="2">
    <source>
        <dbReference type="ARBA" id="ARBA00022448"/>
    </source>
</evidence>
<dbReference type="GO" id="GO:0006406">
    <property type="term" value="P:mRNA export from nucleus"/>
    <property type="evidence" value="ECO:0007669"/>
    <property type="project" value="UniProtKB-UniRule"/>
</dbReference>
<dbReference type="GO" id="GO:0070390">
    <property type="term" value="C:transcription export complex 2"/>
    <property type="evidence" value="ECO:0007669"/>
    <property type="project" value="UniProtKB-UniRule"/>
</dbReference>
<keyword evidence="8 11" id="KW-0010">Activator</keyword>
<dbReference type="HAMAP" id="MF_03046">
    <property type="entry name" value="ENY2_Sus1"/>
    <property type="match status" value="1"/>
</dbReference>
<keyword evidence="5 11" id="KW-0653">Protein transport</keyword>
<evidence type="ECO:0000256" key="4">
    <source>
        <dbReference type="ARBA" id="ARBA00022853"/>
    </source>
</evidence>